<dbReference type="Proteomes" id="UP001460270">
    <property type="component" value="Unassembled WGS sequence"/>
</dbReference>
<comment type="caution">
    <text evidence="2">The sequence shown here is derived from an EMBL/GenBank/DDBJ whole genome shotgun (WGS) entry which is preliminary data.</text>
</comment>
<name>A0AAW0ME99_9GOBI</name>
<organism evidence="2 3">
    <name type="scientific">Mugilogobius chulae</name>
    <name type="common">yellowstripe goby</name>
    <dbReference type="NCBI Taxonomy" id="88201"/>
    <lineage>
        <taxon>Eukaryota</taxon>
        <taxon>Metazoa</taxon>
        <taxon>Chordata</taxon>
        <taxon>Craniata</taxon>
        <taxon>Vertebrata</taxon>
        <taxon>Euteleostomi</taxon>
        <taxon>Actinopterygii</taxon>
        <taxon>Neopterygii</taxon>
        <taxon>Teleostei</taxon>
        <taxon>Neoteleostei</taxon>
        <taxon>Acanthomorphata</taxon>
        <taxon>Gobiaria</taxon>
        <taxon>Gobiiformes</taxon>
        <taxon>Gobioidei</taxon>
        <taxon>Gobiidae</taxon>
        <taxon>Gobionellinae</taxon>
        <taxon>Mugilogobius</taxon>
    </lineage>
</organism>
<gene>
    <name evidence="2" type="ORF">WMY93_031582</name>
</gene>
<protein>
    <submittedName>
        <fullName evidence="2">Uncharacterized protein</fullName>
    </submittedName>
</protein>
<dbReference type="EMBL" id="JBBPFD010000676">
    <property type="protein sequence ID" value="KAK7877695.1"/>
    <property type="molecule type" value="Genomic_DNA"/>
</dbReference>
<proteinExistence type="predicted"/>
<sequence>MFSEFLEAFELRLFQVCVCVTHLPCVAAETRCASPRRPGVRRRGDRGVSAEDGSRLCLGQLRSLKDLNIWSDEDSEDVSLNGVFYCDKHQTHDGLYYCHRHRSWCFGSVLVLGRWSARII</sequence>
<accession>A0AAW0ME99</accession>
<dbReference type="AlphaFoldDB" id="A0AAW0ME99"/>
<evidence type="ECO:0000313" key="2">
    <source>
        <dbReference type="EMBL" id="KAK7877695.1"/>
    </source>
</evidence>
<evidence type="ECO:0000256" key="1">
    <source>
        <dbReference type="SAM" id="SignalP"/>
    </source>
</evidence>
<feature type="chain" id="PRO_5043698971" evidence="1">
    <location>
        <begin position="29"/>
        <end position="120"/>
    </location>
</feature>
<keyword evidence="1" id="KW-0732">Signal</keyword>
<keyword evidence="3" id="KW-1185">Reference proteome</keyword>
<evidence type="ECO:0000313" key="3">
    <source>
        <dbReference type="Proteomes" id="UP001460270"/>
    </source>
</evidence>
<feature type="signal peptide" evidence="1">
    <location>
        <begin position="1"/>
        <end position="28"/>
    </location>
</feature>
<reference evidence="3" key="1">
    <citation type="submission" date="2024-04" db="EMBL/GenBank/DDBJ databases">
        <title>Salinicola lusitanus LLJ914,a marine bacterium isolated from the Okinawa Trough.</title>
        <authorList>
            <person name="Li J."/>
        </authorList>
    </citation>
    <scope>NUCLEOTIDE SEQUENCE [LARGE SCALE GENOMIC DNA]</scope>
</reference>